<dbReference type="Proteomes" id="UP000683000">
    <property type="component" value="Unassembled WGS sequence"/>
</dbReference>
<feature type="compositionally biased region" description="Polar residues" evidence="3">
    <location>
        <begin position="48"/>
        <end position="57"/>
    </location>
</feature>
<sequence length="371" mass="40671">MSANKYANLPDIDTAPDVYETEDVFPSSREAATADGTTTHRDELDVSNLISPEQATQHFRKAERARRPRTRYTYPPSSASSTSTSPTRSTSRSPTRTRPRTHALPLPARLRLLQADLAALEAELEDPSNPALTARAKDGEGVDPGEMIRGLVDVRRRLERVRWEREGRGRLVGVVVGEGWDGDGDGDEDEDGDGVDDRDQVAGKGSGDVREARRIVEMDKRVGELENWRLKLLLSDLERVSASQMQKRQQAGGGGAGGAMTVLTPAQDAVLPLLSRLAPSLPHIPHILTRLRTLSVLHGSASEFHSTMAILEEEQRRTREALEALNGAIANVESSLESKSQYGCWQREQLGGESGEGVEQVRRSCQVTLIN</sequence>
<keyword evidence="2" id="KW-0963">Cytoplasm</keyword>
<dbReference type="OrthoDB" id="4977at2759"/>
<dbReference type="PANTHER" id="PTHR15346">
    <property type="entry name" value="DYNACTIN SUBUNIT"/>
    <property type="match status" value="1"/>
</dbReference>
<dbReference type="GO" id="GO:0007017">
    <property type="term" value="P:microtubule-based process"/>
    <property type="evidence" value="ECO:0007669"/>
    <property type="project" value="InterPro"/>
</dbReference>
<dbReference type="InterPro" id="IPR028133">
    <property type="entry name" value="Dynamitin"/>
</dbReference>
<feature type="region of interest" description="Disordered" evidence="3">
    <location>
        <begin position="1"/>
        <end position="107"/>
    </location>
</feature>
<keyword evidence="5" id="KW-1185">Reference proteome</keyword>
<name>A0A8I3AD64_9AGAM</name>
<comment type="subcellular location">
    <subcellularLocation>
        <location evidence="1">Cytoplasm</location>
    </subcellularLocation>
</comment>
<accession>A0A8I3AD64</accession>
<gene>
    <name evidence="4" type="ORF">JVT61DRAFT_13763</name>
</gene>
<evidence type="ECO:0000313" key="4">
    <source>
        <dbReference type="EMBL" id="KAG6378080.1"/>
    </source>
</evidence>
<dbReference type="GO" id="GO:0005737">
    <property type="term" value="C:cytoplasm"/>
    <property type="evidence" value="ECO:0007669"/>
    <property type="project" value="UniProtKB-SubCell"/>
</dbReference>
<comment type="caution">
    <text evidence="4">The sequence shown here is derived from an EMBL/GenBank/DDBJ whole genome shotgun (WGS) entry which is preliminary data.</text>
</comment>
<protein>
    <submittedName>
        <fullName evidence="4">Uncharacterized protein</fullName>
    </submittedName>
</protein>
<evidence type="ECO:0000256" key="3">
    <source>
        <dbReference type="SAM" id="MobiDB-lite"/>
    </source>
</evidence>
<evidence type="ECO:0000256" key="2">
    <source>
        <dbReference type="ARBA" id="ARBA00022490"/>
    </source>
</evidence>
<dbReference type="EMBL" id="JAGFBS010000007">
    <property type="protein sequence ID" value="KAG6378080.1"/>
    <property type="molecule type" value="Genomic_DNA"/>
</dbReference>
<evidence type="ECO:0000313" key="5">
    <source>
        <dbReference type="Proteomes" id="UP000683000"/>
    </source>
</evidence>
<dbReference type="AlphaFoldDB" id="A0A8I3AD64"/>
<dbReference type="Pfam" id="PF04912">
    <property type="entry name" value="Dynamitin"/>
    <property type="match status" value="2"/>
</dbReference>
<reference evidence="4" key="1">
    <citation type="submission" date="2021-03" db="EMBL/GenBank/DDBJ databases">
        <title>Evolutionary innovations through gain and loss of genes in the ectomycorrhizal Boletales.</title>
        <authorList>
            <person name="Wu G."/>
            <person name="Miyauchi S."/>
            <person name="Morin E."/>
            <person name="Yang Z.-L."/>
            <person name="Xu J."/>
            <person name="Martin F.M."/>
        </authorList>
    </citation>
    <scope>NUCLEOTIDE SEQUENCE</scope>
    <source>
        <strain evidence="4">BR01</strain>
    </source>
</reference>
<evidence type="ECO:0000256" key="1">
    <source>
        <dbReference type="ARBA" id="ARBA00004496"/>
    </source>
</evidence>
<organism evidence="4 5">
    <name type="scientific">Boletus reticuloceps</name>
    <dbReference type="NCBI Taxonomy" id="495285"/>
    <lineage>
        <taxon>Eukaryota</taxon>
        <taxon>Fungi</taxon>
        <taxon>Dikarya</taxon>
        <taxon>Basidiomycota</taxon>
        <taxon>Agaricomycotina</taxon>
        <taxon>Agaricomycetes</taxon>
        <taxon>Agaricomycetidae</taxon>
        <taxon>Boletales</taxon>
        <taxon>Boletineae</taxon>
        <taxon>Boletaceae</taxon>
        <taxon>Boletoideae</taxon>
        <taxon>Boletus</taxon>
    </lineage>
</organism>
<proteinExistence type="predicted"/>
<feature type="compositionally biased region" description="Basic and acidic residues" evidence="3">
    <location>
        <begin position="195"/>
        <end position="208"/>
    </location>
</feature>
<feature type="compositionally biased region" description="Acidic residues" evidence="3">
    <location>
        <begin position="180"/>
        <end position="194"/>
    </location>
</feature>
<feature type="region of interest" description="Disordered" evidence="3">
    <location>
        <begin position="176"/>
        <end position="208"/>
    </location>
</feature>
<dbReference type="GO" id="GO:0005869">
    <property type="term" value="C:dynactin complex"/>
    <property type="evidence" value="ECO:0007669"/>
    <property type="project" value="InterPro"/>
</dbReference>
<feature type="compositionally biased region" description="Basic residues" evidence="3">
    <location>
        <begin position="58"/>
        <end position="70"/>
    </location>
</feature>
<feature type="compositionally biased region" description="Low complexity" evidence="3">
    <location>
        <begin position="71"/>
        <end position="94"/>
    </location>
</feature>